<protein>
    <submittedName>
        <fullName evidence="2">IDEAL domain-containing protein</fullName>
    </submittedName>
</protein>
<dbReference type="AlphaFoldDB" id="A0A941ANM2"/>
<sequence>MDENDQKAVTGDWVKGKTLIGELVHGYIESYEQYSSIVKIMVTSSDNEELIGKVIRVDEKNIRKVPRKQKWSEGELLNLIDLALSTREEKWFITLSNELNRLNQSKKTLGSGSVSSIIN</sequence>
<dbReference type="Pfam" id="PF08858">
    <property type="entry name" value="IDEAL"/>
    <property type="match status" value="1"/>
</dbReference>
<dbReference type="SMART" id="SM00914">
    <property type="entry name" value="IDEAL"/>
    <property type="match status" value="1"/>
</dbReference>
<dbReference type="InterPro" id="IPR014957">
    <property type="entry name" value="IDEAL_dom"/>
</dbReference>
<accession>A0A941ANM2</accession>
<comment type="caution">
    <text evidence="2">The sequence shown here is derived from an EMBL/GenBank/DDBJ whole genome shotgun (WGS) entry which is preliminary data.</text>
</comment>
<dbReference type="InterPro" id="IPR027393">
    <property type="entry name" value="Virus_scaffolding_prot_C"/>
</dbReference>
<gene>
    <name evidence="2" type="ORF">J7W16_07450</name>
</gene>
<feature type="domain" description="IDEAL" evidence="1">
    <location>
        <begin position="57"/>
        <end position="99"/>
    </location>
</feature>
<dbReference type="Proteomes" id="UP000678228">
    <property type="component" value="Unassembled WGS sequence"/>
</dbReference>
<name>A0A941ANM2_9BACI</name>
<evidence type="ECO:0000313" key="2">
    <source>
        <dbReference type="EMBL" id="MBP3950966.1"/>
    </source>
</evidence>
<organism evidence="2 3">
    <name type="scientific">Halalkalibacter suaedae</name>
    <dbReference type="NCBI Taxonomy" id="2822140"/>
    <lineage>
        <taxon>Bacteria</taxon>
        <taxon>Bacillati</taxon>
        <taxon>Bacillota</taxon>
        <taxon>Bacilli</taxon>
        <taxon>Bacillales</taxon>
        <taxon>Bacillaceae</taxon>
        <taxon>Halalkalibacter</taxon>
    </lineage>
</organism>
<keyword evidence="3" id="KW-1185">Reference proteome</keyword>
<dbReference type="RefSeq" id="WP_210596677.1">
    <property type="nucleotide sequence ID" value="NZ_JAGKSQ010000003.1"/>
</dbReference>
<dbReference type="Gene3D" id="4.10.810.10">
    <property type="entry name" value="Virus Scaffolding Protein, Chain A"/>
    <property type="match status" value="1"/>
</dbReference>
<reference evidence="2" key="1">
    <citation type="submission" date="2021-03" db="EMBL/GenBank/DDBJ databases">
        <title>Bacillus suaedae sp. nov., isolated from Suaeda aralocaspica.</title>
        <authorList>
            <person name="Lei R.F.R."/>
        </authorList>
    </citation>
    <scope>NUCLEOTIDE SEQUENCE</scope>
    <source>
        <strain evidence="2">YZJH907-2</strain>
    </source>
</reference>
<dbReference type="EMBL" id="JAGKSQ010000003">
    <property type="protein sequence ID" value="MBP3950966.1"/>
    <property type="molecule type" value="Genomic_DNA"/>
</dbReference>
<evidence type="ECO:0000313" key="3">
    <source>
        <dbReference type="Proteomes" id="UP000678228"/>
    </source>
</evidence>
<evidence type="ECO:0000259" key="1">
    <source>
        <dbReference type="SMART" id="SM00914"/>
    </source>
</evidence>
<proteinExistence type="predicted"/>